<name>G0EDU8_PYRF1</name>
<dbReference type="InParanoid" id="G0EDU8"/>
<keyword evidence="3" id="KW-1185">Reference proteome</keyword>
<feature type="coiled-coil region" evidence="1">
    <location>
        <begin position="110"/>
        <end position="144"/>
    </location>
</feature>
<proteinExistence type="predicted"/>
<organism evidence="2 3">
    <name type="scientific">Pyrolobus fumarii (strain DSM 11204 / 1A)</name>
    <dbReference type="NCBI Taxonomy" id="694429"/>
    <lineage>
        <taxon>Archaea</taxon>
        <taxon>Thermoproteota</taxon>
        <taxon>Thermoprotei</taxon>
        <taxon>Desulfurococcales</taxon>
        <taxon>Pyrodictiaceae</taxon>
        <taxon>Pyrolobus</taxon>
    </lineage>
</organism>
<gene>
    <name evidence="2" type="ordered locus">Pyrfu_0848</name>
</gene>
<dbReference type="eggNOG" id="arCOG01531">
    <property type="taxonomic scope" value="Archaea"/>
</dbReference>
<dbReference type="Gene3D" id="1.20.5.340">
    <property type="match status" value="1"/>
</dbReference>
<accession>G0EDU8</accession>
<keyword evidence="1" id="KW-0175">Coiled coil</keyword>
<evidence type="ECO:0000313" key="2">
    <source>
        <dbReference type="EMBL" id="AEM38717.1"/>
    </source>
</evidence>
<sequence length="299" mass="34858">MRMIVVKLPDDVYRELEEKARKEGYSLVSDYVKNLILRELGRAGVSLEAIEERLSRLESGDLPQPLYERIGSIVRSILQEEGVSSIDVERLLSRLERKIHDMINPWTAKVDRLAQQVAELNERLEALEEEVKKLKEEAAKQREHIRSHGEAAQHIAAHGGVGGRVEVARRHASYHGVHGEGEEIRHRRRRRTAIEWLKEQGVLFESELMRLRDRDAFFEKLRREGAIVIELPNERVAVDREFWERFKERIQGLPTVREDEIRALLDEPMFKLFQRLKEAGLIYFDASEGAWKVSREIEG</sequence>
<dbReference type="OrthoDB" id="42408at2157"/>
<dbReference type="HOGENOM" id="CLU_092680_0_0_2"/>
<dbReference type="KEGG" id="pfm:Pyrfu_0848"/>
<dbReference type="EMBL" id="CP002838">
    <property type="protein sequence ID" value="AEM38717.1"/>
    <property type="molecule type" value="Genomic_DNA"/>
</dbReference>
<protein>
    <recommendedName>
        <fullName evidence="4">CopG domain protein DNA-binding domain protein</fullName>
    </recommendedName>
</protein>
<reference evidence="2 3" key="1">
    <citation type="journal article" date="2011" name="Stand. Genomic Sci.">
        <title>Complete genome sequence of the hyperthermophilic chemolithoautotroph Pyrolobus fumarii type strain (1A).</title>
        <authorList>
            <person name="Anderson I."/>
            <person name="Goker M."/>
            <person name="Nolan M."/>
            <person name="Lucas S."/>
            <person name="Hammon N."/>
            <person name="Deshpande S."/>
            <person name="Cheng J.F."/>
            <person name="Tapia R."/>
            <person name="Han C."/>
            <person name="Goodwin L."/>
            <person name="Pitluck S."/>
            <person name="Huntemann M."/>
            <person name="Liolios K."/>
            <person name="Ivanova N."/>
            <person name="Pagani I."/>
            <person name="Mavromatis K."/>
            <person name="Ovchinikova G."/>
            <person name="Pati A."/>
            <person name="Chen A."/>
            <person name="Palaniappan K."/>
            <person name="Land M."/>
            <person name="Hauser L."/>
            <person name="Brambilla E.M."/>
            <person name="Huber H."/>
            <person name="Yasawong M."/>
            <person name="Rohde M."/>
            <person name="Spring S."/>
            <person name="Abt B."/>
            <person name="Sikorski J."/>
            <person name="Wirth R."/>
            <person name="Detter J.C."/>
            <person name="Woyke T."/>
            <person name="Bristow J."/>
            <person name="Eisen J.A."/>
            <person name="Markowitz V."/>
            <person name="Hugenholtz P."/>
            <person name="Kyrpides N.C."/>
            <person name="Klenk H.P."/>
            <person name="Lapidus A."/>
        </authorList>
    </citation>
    <scope>NUCLEOTIDE SEQUENCE [LARGE SCALE GENOMIC DNA]</scope>
    <source>
        <strain evidence="3">DSM 11204 / 1A</strain>
    </source>
</reference>
<dbReference type="STRING" id="694429.Pyrfu_0848"/>
<dbReference type="Proteomes" id="UP000001037">
    <property type="component" value="Chromosome"/>
</dbReference>
<dbReference type="AlphaFoldDB" id="G0EDU8"/>
<dbReference type="RefSeq" id="WP_014026394.1">
    <property type="nucleotide sequence ID" value="NC_015931.1"/>
</dbReference>
<dbReference type="GeneID" id="25394842"/>
<evidence type="ECO:0000313" key="3">
    <source>
        <dbReference type="Proteomes" id="UP000001037"/>
    </source>
</evidence>
<evidence type="ECO:0000256" key="1">
    <source>
        <dbReference type="SAM" id="Coils"/>
    </source>
</evidence>
<evidence type="ECO:0008006" key="4">
    <source>
        <dbReference type="Google" id="ProtNLM"/>
    </source>
</evidence>